<evidence type="ECO:0000313" key="4">
    <source>
        <dbReference type="EMBL" id="VCT85033.1"/>
    </source>
</evidence>
<keyword evidence="1" id="KW-1133">Transmembrane helix</keyword>
<feature type="transmembrane region" description="Helical" evidence="1">
    <location>
        <begin position="12"/>
        <end position="31"/>
    </location>
</feature>
<dbReference type="STRING" id="137838.GCA_001458595_03116"/>
<proteinExistence type="predicted"/>
<feature type="transmembrane region" description="Helical" evidence="1">
    <location>
        <begin position="104"/>
        <end position="123"/>
    </location>
</feature>
<sequence length="124" mass="13432">MSKSLLKSIGTFIILSMLLSAFLFIIAFILVNVKGYILKDVLLIESIIFVVLGGFASISGNPKGLSIKSMGQSNAQYSGNANLEITRMENEKTKNDVKIIVNNGIGRISLLFSGIVCMIISFLV</sequence>
<dbReference type="EMBL" id="CAKJVE010000004">
    <property type="protein sequence ID" value="CAG9706757.1"/>
    <property type="molecule type" value="Genomic_DNA"/>
</dbReference>
<organism evidence="3 5">
    <name type="scientific">Clostridium neonatale</name>
    <dbReference type="NCBI Taxonomy" id="137838"/>
    <lineage>
        <taxon>Bacteria</taxon>
        <taxon>Bacillati</taxon>
        <taxon>Bacillota</taxon>
        <taxon>Clostridia</taxon>
        <taxon>Eubacteriales</taxon>
        <taxon>Clostridiaceae</taxon>
        <taxon>Clostridium</taxon>
    </lineage>
</organism>
<dbReference type="Proteomes" id="UP000220840">
    <property type="component" value="Unassembled WGS sequence"/>
</dbReference>
<evidence type="ECO:0000313" key="5">
    <source>
        <dbReference type="Proteomes" id="UP000220840"/>
    </source>
</evidence>
<dbReference type="Proteomes" id="UP000431451">
    <property type="component" value="Unassembled WGS sequence"/>
</dbReference>
<dbReference type="EMBL" id="PDCJ01000001">
    <property type="protein sequence ID" value="PEG31670.1"/>
    <property type="molecule type" value="Genomic_DNA"/>
</dbReference>
<evidence type="ECO:0008006" key="7">
    <source>
        <dbReference type="Google" id="ProtNLM"/>
    </source>
</evidence>
<feature type="transmembrane region" description="Helical" evidence="1">
    <location>
        <begin position="37"/>
        <end position="58"/>
    </location>
</feature>
<reference evidence="4 6" key="2">
    <citation type="submission" date="2018-06" db="EMBL/GenBank/DDBJ databases">
        <authorList>
            <consortium name="IHU Genomes"/>
        </authorList>
    </citation>
    <scope>NUCLEOTIDE SEQUENCE [LARGE SCALE GENOMIC DNA]</scope>
    <source>
        <strain evidence="4 6">NEC25</strain>
    </source>
</reference>
<dbReference type="EMBL" id="UWJD01000002">
    <property type="protein sequence ID" value="VCT85033.1"/>
    <property type="molecule type" value="Genomic_DNA"/>
</dbReference>
<evidence type="ECO:0000313" key="2">
    <source>
        <dbReference type="EMBL" id="CAG9706757.1"/>
    </source>
</evidence>
<evidence type="ECO:0000313" key="3">
    <source>
        <dbReference type="EMBL" id="PEG31670.1"/>
    </source>
</evidence>
<keyword evidence="1" id="KW-0472">Membrane</keyword>
<dbReference type="RefSeq" id="WP_058295827.1">
    <property type="nucleotide sequence ID" value="NZ_CAKJVE010000004.1"/>
</dbReference>
<dbReference type="AlphaFoldDB" id="A0A2A7MJC4"/>
<accession>A0A2A7MJC4</accession>
<evidence type="ECO:0000313" key="6">
    <source>
        <dbReference type="Proteomes" id="UP000431451"/>
    </source>
</evidence>
<dbReference type="Proteomes" id="UP000789738">
    <property type="component" value="Unassembled WGS sequence"/>
</dbReference>
<name>A0A2A7MJC4_9CLOT</name>
<protein>
    <recommendedName>
        <fullName evidence="7">DUF3899 domain-containing protein</fullName>
    </recommendedName>
</protein>
<keyword evidence="1" id="KW-0812">Transmembrane</keyword>
<evidence type="ECO:0000256" key="1">
    <source>
        <dbReference type="SAM" id="Phobius"/>
    </source>
</evidence>
<dbReference type="OrthoDB" id="1934519at2"/>
<keyword evidence="5" id="KW-1185">Reference proteome</keyword>
<reference evidence="3 5" key="1">
    <citation type="submission" date="2017-10" db="EMBL/GenBank/DDBJ databases">
        <title>Effective Description of Clostridium neonatale sp. nov. linked to necrotizing enterocolitis in neonates and a clarification of species assignable to the genus Clostridium (Prazmowski 1880) emend. Lawson and Rainey 2016.</title>
        <authorList>
            <person name="Bernard K."/>
            <person name="Burdz T."/>
            <person name="Wiebe D."/>
            <person name="Balcewich B."/>
            <person name="Alfa M."/>
            <person name="Bernier A.-M."/>
        </authorList>
    </citation>
    <scope>NUCLEOTIDE SEQUENCE [LARGE SCALE GENOMIC DNA]</scope>
    <source>
        <strain evidence="3 5">LCDC99A005</strain>
    </source>
</reference>
<reference evidence="2" key="3">
    <citation type="submission" date="2021-10" db="EMBL/GenBank/DDBJ databases">
        <authorList>
            <person name="Mesa V."/>
        </authorList>
    </citation>
    <scope>NUCLEOTIDE SEQUENCE</scope>
    <source>
        <strain evidence="2">CC3_PB</strain>
    </source>
</reference>
<gene>
    <name evidence="2" type="ORF">CNEO_42636</name>
    <name evidence="4" type="ORF">CNEONATNEC25_02634</name>
    <name evidence="3" type="ORF">CQ394_08230</name>
</gene>